<name>A0A9D9EEP6_9BACT</name>
<evidence type="ECO:0000256" key="2">
    <source>
        <dbReference type="ARBA" id="ARBA00022679"/>
    </source>
</evidence>
<dbReference type="EC" id="2.5.1.41" evidence="9"/>
<dbReference type="InterPro" id="IPR039074">
    <property type="entry name" value="GGGP/HepGP_synthase_I"/>
</dbReference>
<reference evidence="10" key="1">
    <citation type="submission" date="2020-10" db="EMBL/GenBank/DDBJ databases">
        <authorList>
            <person name="Gilroy R."/>
        </authorList>
    </citation>
    <scope>NUCLEOTIDE SEQUENCE</scope>
    <source>
        <strain evidence="10">D3-1215</strain>
    </source>
</reference>
<keyword evidence="1 9" id="KW-0444">Lipid biosynthesis</keyword>
<dbReference type="PANTHER" id="PTHR40029">
    <property type="match status" value="1"/>
</dbReference>
<comment type="caution">
    <text evidence="10">The sequence shown here is derived from an EMBL/GenBank/DDBJ whole genome shotgun (WGS) entry which is preliminary data.</text>
</comment>
<keyword evidence="4 9" id="KW-0460">Magnesium</keyword>
<dbReference type="NCBIfam" id="NF003198">
    <property type="entry name" value="PRK04169.1-2"/>
    <property type="match status" value="1"/>
</dbReference>
<evidence type="ECO:0000256" key="7">
    <source>
        <dbReference type="ARBA" id="ARBA00023264"/>
    </source>
</evidence>
<protein>
    <recommendedName>
        <fullName evidence="9">Geranylgeranylglyceryl phosphate synthase</fullName>
        <shortName evidence="9">GGGP synthase</shortName>
        <shortName evidence="9">GGGPS</shortName>
        <ecNumber evidence="9">2.5.1.41</ecNumber>
    </recommendedName>
    <alternativeName>
        <fullName evidence="9">(S)-3-O-geranylgeranylglyceryl phosphate synthase</fullName>
    </alternativeName>
    <alternativeName>
        <fullName evidence="9">Phosphoglycerol geranylgeranyltransferase</fullName>
    </alternativeName>
</protein>
<feature type="binding site" evidence="9">
    <location>
        <begin position="163"/>
        <end position="169"/>
    </location>
    <ligand>
        <name>sn-glycerol 1-phosphate</name>
        <dbReference type="ChEBI" id="CHEBI:57685"/>
    </ligand>
</feature>
<dbReference type="GO" id="GO:0047294">
    <property type="term" value="F:phosphoglycerol geranylgeranyltransferase activity"/>
    <property type="evidence" value="ECO:0007669"/>
    <property type="project" value="UniProtKB-UniRule"/>
</dbReference>
<feature type="binding site" evidence="9">
    <location>
        <position position="15"/>
    </location>
    <ligand>
        <name>Mg(2+)</name>
        <dbReference type="ChEBI" id="CHEBI:18420"/>
    </ligand>
</feature>
<dbReference type="InterPro" id="IPR010946">
    <property type="entry name" value="GGGP_synth"/>
</dbReference>
<evidence type="ECO:0000313" key="11">
    <source>
        <dbReference type="Proteomes" id="UP000823637"/>
    </source>
</evidence>
<organism evidence="10 11">
    <name type="scientific">Candidatus Enterocola intestinipullorum</name>
    <dbReference type="NCBI Taxonomy" id="2840783"/>
    <lineage>
        <taxon>Bacteria</taxon>
        <taxon>Pseudomonadati</taxon>
        <taxon>Bacteroidota</taxon>
        <taxon>Bacteroidia</taxon>
        <taxon>Bacteroidales</taxon>
        <taxon>Candidatus Enterocola</taxon>
    </lineage>
</organism>
<keyword evidence="7 9" id="KW-1208">Phospholipid metabolism</keyword>
<dbReference type="PANTHER" id="PTHR40029:SF2">
    <property type="entry name" value="HEPTAPRENYLGLYCERYL PHOSPHATE SYNTHASE"/>
    <property type="match status" value="1"/>
</dbReference>
<dbReference type="GO" id="GO:0120536">
    <property type="term" value="F:heptaprenylglyceryl phosphate synthase activity"/>
    <property type="evidence" value="ECO:0007669"/>
    <property type="project" value="UniProtKB-ARBA"/>
</dbReference>
<feature type="binding site" evidence="9">
    <location>
        <position position="44"/>
    </location>
    <ligand>
        <name>Mg(2+)</name>
        <dbReference type="ChEBI" id="CHEBI:18420"/>
    </ligand>
</feature>
<dbReference type="NCBIfam" id="TIGR01769">
    <property type="entry name" value="GGGP"/>
    <property type="match status" value="1"/>
</dbReference>
<feature type="binding site" evidence="9">
    <location>
        <begin position="194"/>
        <end position="195"/>
    </location>
    <ligand>
        <name>sn-glycerol 1-phosphate</name>
        <dbReference type="ChEBI" id="CHEBI:57685"/>
    </ligand>
</feature>
<evidence type="ECO:0000256" key="5">
    <source>
        <dbReference type="ARBA" id="ARBA00023098"/>
    </source>
</evidence>
<keyword evidence="3 9" id="KW-0479">Metal-binding</keyword>
<gene>
    <name evidence="10" type="ORF">IAC32_02615</name>
</gene>
<dbReference type="GO" id="GO:0046474">
    <property type="term" value="P:glycerophospholipid biosynthetic process"/>
    <property type="evidence" value="ECO:0007669"/>
    <property type="project" value="UniProtKB-UniRule"/>
</dbReference>
<comment type="cofactor">
    <cofactor evidence="9">
        <name>Mg(2+)</name>
        <dbReference type="ChEBI" id="CHEBI:18420"/>
    </cofactor>
</comment>
<comment type="caution">
    <text evidence="9">Lacks conserved residue(s) required for the propagation of feature annotation.</text>
</comment>
<dbReference type="InterPro" id="IPR038597">
    <property type="entry name" value="GGGP/HepGP_synthase_sf"/>
</dbReference>
<feature type="binding site" evidence="9">
    <location>
        <begin position="216"/>
        <end position="217"/>
    </location>
    <ligand>
        <name>sn-glycerol 1-phosphate</name>
        <dbReference type="ChEBI" id="CHEBI:57685"/>
    </ligand>
</feature>
<comment type="similarity">
    <text evidence="9">Belongs to the GGGP/HepGP synthase family. Group II subfamily.</text>
</comment>
<dbReference type="AlphaFoldDB" id="A0A9D9EEP6"/>
<evidence type="ECO:0000256" key="8">
    <source>
        <dbReference type="ARBA" id="ARBA00047288"/>
    </source>
</evidence>
<proteinExistence type="inferred from homology"/>
<dbReference type="HAMAP" id="MF_00112">
    <property type="entry name" value="GGGP_HepGP_synthase"/>
    <property type="match status" value="1"/>
</dbReference>
<evidence type="ECO:0000256" key="9">
    <source>
        <dbReference type="HAMAP-Rule" id="MF_00112"/>
    </source>
</evidence>
<evidence type="ECO:0000256" key="1">
    <source>
        <dbReference type="ARBA" id="ARBA00022516"/>
    </source>
</evidence>
<sequence>MVFSTGKKQLAVLIDPENHGTDKYRFLLESMSNHAPDFVFVGGSITSASIDSAIEDIKRHCPCPVVLFPGNASQFSPKADALLYLSLISGRNPDYLIGQHVQSSMQIKASGIKVVPTGYILVESGCTTSVEYISGTKPIPRLKPSIAVATAMAGKFLGMQAIYLEAGSGASMRVPDEMIGAVKQNVDLPLITGGGLRTAEDVAAVARAGADVVVVGNVLEQTPEILPDLLQALALL</sequence>
<dbReference type="Proteomes" id="UP000823637">
    <property type="component" value="Unassembled WGS sequence"/>
</dbReference>
<dbReference type="InterPro" id="IPR008205">
    <property type="entry name" value="GGGP_HepGP_synthase"/>
</dbReference>
<keyword evidence="2 9" id="KW-0808">Transferase</keyword>
<keyword evidence="6 9" id="KW-0594">Phospholipid biosynthesis</keyword>
<evidence type="ECO:0000256" key="4">
    <source>
        <dbReference type="ARBA" id="ARBA00022842"/>
    </source>
</evidence>
<comment type="catalytic activity">
    <reaction evidence="8 9">
        <text>sn-glycerol 1-phosphate + (2E,6E,10E)-geranylgeranyl diphosphate = sn-3-O-(geranylgeranyl)glycerol 1-phosphate + diphosphate</text>
        <dbReference type="Rhea" id="RHEA:23404"/>
        <dbReference type="ChEBI" id="CHEBI:33019"/>
        <dbReference type="ChEBI" id="CHEBI:57677"/>
        <dbReference type="ChEBI" id="CHEBI:57685"/>
        <dbReference type="ChEBI" id="CHEBI:58756"/>
        <dbReference type="EC" id="2.5.1.41"/>
    </reaction>
</comment>
<accession>A0A9D9EEP6</accession>
<dbReference type="NCBIfam" id="TIGR01768">
    <property type="entry name" value="GGGP-family"/>
    <property type="match status" value="1"/>
</dbReference>
<dbReference type="GO" id="GO:0005737">
    <property type="term" value="C:cytoplasm"/>
    <property type="evidence" value="ECO:0007669"/>
    <property type="project" value="InterPro"/>
</dbReference>
<comment type="function">
    <text evidence="9">Prenyltransferase that catalyzes the transfer of the geranylgeranyl moiety of geranylgeranyl diphosphate (GGPP) to the C3 hydroxyl of sn-glycerol-1-phosphate (G1P).</text>
</comment>
<dbReference type="Pfam" id="PF01884">
    <property type="entry name" value="PcrB"/>
    <property type="match status" value="1"/>
</dbReference>
<evidence type="ECO:0000313" key="10">
    <source>
        <dbReference type="EMBL" id="MBO8446622.1"/>
    </source>
</evidence>
<dbReference type="GO" id="GO:0000287">
    <property type="term" value="F:magnesium ion binding"/>
    <property type="evidence" value="ECO:0007669"/>
    <property type="project" value="UniProtKB-UniRule"/>
</dbReference>
<reference evidence="10" key="2">
    <citation type="journal article" date="2021" name="PeerJ">
        <title>Extensive microbial diversity within the chicken gut microbiome revealed by metagenomics and culture.</title>
        <authorList>
            <person name="Gilroy R."/>
            <person name="Ravi A."/>
            <person name="Getino M."/>
            <person name="Pursley I."/>
            <person name="Horton D.L."/>
            <person name="Alikhan N.F."/>
            <person name="Baker D."/>
            <person name="Gharbi K."/>
            <person name="Hall N."/>
            <person name="Watson M."/>
            <person name="Adriaenssens E.M."/>
            <person name="Foster-Nyarko E."/>
            <person name="Jarju S."/>
            <person name="Secka A."/>
            <person name="Antonio M."/>
            <person name="Oren A."/>
            <person name="Chaudhuri R.R."/>
            <person name="La Ragione R."/>
            <person name="Hildebrand F."/>
            <person name="Pallen M.J."/>
        </authorList>
    </citation>
    <scope>NUCLEOTIDE SEQUENCE</scope>
    <source>
        <strain evidence="10">D3-1215</strain>
    </source>
</reference>
<dbReference type="SUPFAM" id="SSF51395">
    <property type="entry name" value="FMN-linked oxidoreductases"/>
    <property type="match status" value="1"/>
</dbReference>
<dbReference type="Gene3D" id="3.20.20.390">
    <property type="entry name" value="FMN-linked oxidoreductases"/>
    <property type="match status" value="1"/>
</dbReference>
<keyword evidence="5 9" id="KW-0443">Lipid metabolism</keyword>
<evidence type="ECO:0000256" key="3">
    <source>
        <dbReference type="ARBA" id="ARBA00022723"/>
    </source>
</evidence>
<dbReference type="EMBL" id="JADIMR010000036">
    <property type="protein sequence ID" value="MBO8446622.1"/>
    <property type="molecule type" value="Genomic_DNA"/>
</dbReference>
<evidence type="ECO:0000256" key="6">
    <source>
        <dbReference type="ARBA" id="ARBA00023209"/>
    </source>
</evidence>